<reference evidence="2" key="1">
    <citation type="journal article" date="2023" name="PhytoFront">
        <title>Draft Genome Resources of Seven Strains of Tilletia horrida, Causal Agent of Kernel Smut of Rice.</title>
        <authorList>
            <person name="Khanal S."/>
            <person name="Antony Babu S."/>
            <person name="Zhou X.G."/>
        </authorList>
    </citation>
    <scope>NUCLEOTIDE SEQUENCE</scope>
    <source>
        <strain evidence="2">TX3</strain>
    </source>
</reference>
<dbReference type="Proteomes" id="UP001176521">
    <property type="component" value="Unassembled WGS sequence"/>
</dbReference>
<dbReference type="EMBL" id="JAPDMQ010001365">
    <property type="protein sequence ID" value="KAK0518236.1"/>
    <property type="molecule type" value="Genomic_DNA"/>
</dbReference>
<evidence type="ECO:0000313" key="3">
    <source>
        <dbReference type="Proteomes" id="UP001176521"/>
    </source>
</evidence>
<evidence type="ECO:0000256" key="1">
    <source>
        <dbReference type="SAM" id="MobiDB-lite"/>
    </source>
</evidence>
<feature type="region of interest" description="Disordered" evidence="1">
    <location>
        <begin position="209"/>
        <end position="274"/>
    </location>
</feature>
<feature type="compositionally biased region" description="Basic residues" evidence="1">
    <location>
        <begin position="264"/>
        <end position="274"/>
    </location>
</feature>
<gene>
    <name evidence="2" type="ORF">OC842_007852</name>
</gene>
<name>A0AAN6G5W2_9BASI</name>
<feature type="compositionally biased region" description="Low complexity" evidence="1">
    <location>
        <begin position="225"/>
        <end position="244"/>
    </location>
</feature>
<evidence type="ECO:0000313" key="2">
    <source>
        <dbReference type="EMBL" id="KAK0518236.1"/>
    </source>
</evidence>
<proteinExistence type="predicted"/>
<comment type="caution">
    <text evidence="2">The sequence shown here is derived from an EMBL/GenBank/DDBJ whole genome shotgun (WGS) entry which is preliminary data.</text>
</comment>
<sequence length="274" mass="29782">MTATPRTVPTFRSAKWPTHLGICGDLILGAAQSQDCVHEIDTSFSSMGGEEHYGKLNIWSREVLEQGLFLATNIAMATNPLRFSVSDAYNIRFVPEAIDGSDPDVASLPPALTSANGIAVVVWVSEDRKACVVMGFTWMNKTHMWLQFKMRLTFEATIRWEPWTCPPVGTLVNFEAVITGVDEEETFTANIRRLTSIDANTKALQQALQGVSTPSANRAARLRQARAAARDTTPTPSPPSAAKAGGDAQDKVEDGEAGPSTPSPRKHRRLNTTA</sequence>
<keyword evidence="3" id="KW-1185">Reference proteome</keyword>
<dbReference type="AlphaFoldDB" id="A0AAN6G5W2"/>
<protein>
    <submittedName>
        <fullName evidence="2">Uncharacterized protein</fullName>
    </submittedName>
</protein>
<organism evidence="2 3">
    <name type="scientific">Tilletia horrida</name>
    <dbReference type="NCBI Taxonomy" id="155126"/>
    <lineage>
        <taxon>Eukaryota</taxon>
        <taxon>Fungi</taxon>
        <taxon>Dikarya</taxon>
        <taxon>Basidiomycota</taxon>
        <taxon>Ustilaginomycotina</taxon>
        <taxon>Exobasidiomycetes</taxon>
        <taxon>Tilletiales</taxon>
        <taxon>Tilletiaceae</taxon>
        <taxon>Tilletia</taxon>
    </lineage>
</organism>
<accession>A0AAN6G5W2</accession>